<gene>
    <name evidence="2" type="ORF">OO017_00530</name>
</gene>
<sequence>MRKQLKKLYVAFFAVLLSAGAANAQMFLLEDVNGRPIRKTQYEDINGSPYLYDNWMKGSVVLGNGNLYENVPLRYDQVADQLLFQTPEGQELEFVQPVREFQIDGSPVVYRSGFAPIDQHSSSSFYQVLEDGKVKLLKKSHKVIREEKAYGTATISKNVLEYTNYYITQGSQLVKVKNEKNLLQLLPGHTQELEGYIKKNKLKLKEDAEMAQLVAYYNSL</sequence>
<feature type="chain" id="PRO_5045406742" evidence="1">
    <location>
        <begin position="25"/>
        <end position="220"/>
    </location>
</feature>
<keyword evidence="3" id="KW-1185">Reference proteome</keyword>
<accession>A0ABT3RAK6</accession>
<feature type="signal peptide" evidence="1">
    <location>
        <begin position="1"/>
        <end position="24"/>
    </location>
</feature>
<protein>
    <submittedName>
        <fullName evidence="2">Uncharacterized protein</fullName>
    </submittedName>
</protein>
<proteinExistence type="predicted"/>
<evidence type="ECO:0000313" key="2">
    <source>
        <dbReference type="EMBL" id="MCX2738418.1"/>
    </source>
</evidence>
<evidence type="ECO:0000256" key="1">
    <source>
        <dbReference type="SAM" id="SignalP"/>
    </source>
</evidence>
<keyword evidence="1" id="KW-0732">Signal</keyword>
<dbReference type="EMBL" id="JAPFQO010000001">
    <property type="protein sequence ID" value="MCX2738418.1"/>
    <property type="molecule type" value="Genomic_DNA"/>
</dbReference>
<name>A0ABT3RAK6_9BACT</name>
<organism evidence="2 3">
    <name type="scientific">Pontibacter anaerobius</name>
    <dbReference type="NCBI Taxonomy" id="2993940"/>
    <lineage>
        <taxon>Bacteria</taxon>
        <taxon>Pseudomonadati</taxon>
        <taxon>Bacteroidota</taxon>
        <taxon>Cytophagia</taxon>
        <taxon>Cytophagales</taxon>
        <taxon>Hymenobacteraceae</taxon>
        <taxon>Pontibacter</taxon>
    </lineage>
</organism>
<evidence type="ECO:0000313" key="3">
    <source>
        <dbReference type="Proteomes" id="UP001207228"/>
    </source>
</evidence>
<comment type="caution">
    <text evidence="2">The sequence shown here is derived from an EMBL/GenBank/DDBJ whole genome shotgun (WGS) entry which is preliminary data.</text>
</comment>
<dbReference type="RefSeq" id="WP_266050489.1">
    <property type="nucleotide sequence ID" value="NZ_JAPFQO010000001.1"/>
</dbReference>
<reference evidence="2 3" key="1">
    <citation type="submission" date="2022-11" db="EMBL/GenBank/DDBJ databases">
        <title>The characterization of three novel Bacteroidetes species and genomic analysis of their roles in tidal elemental geochemical cycles.</title>
        <authorList>
            <person name="Ma K.-J."/>
        </authorList>
    </citation>
    <scope>NUCLEOTIDE SEQUENCE [LARGE SCALE GENOMIC DNA]</scope>
    <source>
        <strain evidence="2 3">M82</strain>
    </source>
</reference>
<dbReference type="Proteomes" id="UP001207228">
    <property type="component" value="Unassembled WGS sequence"/>
</dbReference>